<evidence type="ECO:0000313" key="1">
    <source>
        <dbReference type="EMBL" id="PZO42071.1"/>
    </source>
</evidence>
<protein>
    <submittedName>
        <fullName evidence="1">Family 2 glycosyl transferase</fullName>
    </submittedName>
</protein>
<organism evidence="1 2">
    <name type="scientific">Shackletoniella antarctica</name>
    <dbReference type="NCBI Taxonomy" id="268115"/>
    <lineage>
        <taxon>Bacteria</taxon>
        <taxon>Bacillati</taxon>
        <taxon>Cyanobacteriota</taxon>
        <taxon>Cyanophyceae</taxon>
        <taxon>Oculatellales</taxon>
        <taxon>Oculatellaceae</taxon>
        <taxon>Shackletoniella</taxon>
    </lineage>
</organism>
<reference evidence="2" key="1">
    <citation type="submission" date="2018-04" db="EMBL/GenBank/DDBJ databases">
        <authorList>
            <person name="Cornet L."/>
        </authorList>
    </citation>
    <scope>NUCLEOTIDE SEQUENCE [LARGE SCALE GENOMIC DNA]</scope>
</reference>
<comment type="caution">
    <text evidence="1">The sequence shown here is derived from an EMBL/GenBank/DDBJ whole genome shotgun (WGS) entry which is preliminary data.</text>
</comment>
<proteinExistence type="predicted"/>
<keyword evidence="1" id="KW-0808">Transferase</keyword>
<dbReference type="AlphaFoldDB" id="A0A2W4Y3L1"/>
<dbReference type="GO" id="GO:0016740">
    <property type="term" value="F:transferase activity"/>
    <property type="evidence" value="ECO:0007669"/>
    <property type="project" value="UniProtKB-KW"/>
</dbReference>
<name>A0A2W4Y3L1_9CYAN</name>
<dbReference type="EMBL" id="QBMN01000053">
    <property type="protein sequence ID" value="PZO42071.1"/>
    <property type="molecule type" value="Genomic_DNA"/>
</dbReference>
<sequence length="52" mass="6079">MIWELCVRYANGRETVLDVFHNLEMAQNRVDKLYAEGYPMHFAYVVRPGCAT</sequence>
<dbReference type="Proteomes" id="UP000249081">
    <property type="component" value="Unassembled WGS sequence"/>
</dbReference>
<reference evidence="1 2" key="2">
    <citation type="submission" date="2018-06" db="EMBL/GenBank/DDBJ databases">
        <title>Metagenomic assembly of (sub)arctic Cyanobacteria and their associated microbiome from non-axenic cultures.</title>
        <authorList>
            <person name="Baurain D."/>
        </authorList>
    </citation>
    <scope>NUCLEOTIDE SEQUENCE [LARGE SCALE GENOMIC DNA]</scope>
    <source>
        <strain evidence="1">ULC041bin1</strain>
    </source>
</reference>
<gene>
    <name evidence="1" type="ORF">DCF17_09405</name>
</gene>
<accession>A0A2W4Y3L1</accession>
<evidence type="ECO:0000313" key="2">
    <source>
        <dbReference type="Proteomes" id="UP000249081"/>
    </source>
</evidence>